<comment type="similarity">
    <text evidence="2">Belongs to the cation diffusion facilitator (CDF) transporter (TC 2.A.4) family.</text>
</comment>
<dbReference type="Proteomes" id="UP001168478">
    <property type="component" value="Unassembled WGS sequence"/>
</dbReference>
<name>A0AAW7JQR5_9BACT</name>
<dbReference type="Pfam" id="PF16916">
    <property type="entry name" value="ZT_dimer"/>
    <property type="match status" value="1"/>
</dbReference>
<feature type="transmembrane region" description="Helical" evidence="7">
    <location>
        <begin position="115"/>
        <end position="132"/>
    </location>
</feature>
<dbReference type="SUPFAM" id="SSF161111">
    <property type="entry name" value="Cation efflux protein transmembrane domain-like"/>
    <property type="match status" value="1"/>
</dbReference>
<dbReference type="Gene3D" id="1.20.1510.10">
    <property type="entry name" value="Cation efflux protein transmembrane domain"/>
    <property type="match status" value="1"/>
</dbReference>
<keyword evidence="3" id="KW-0813">Transport</keyword>
<evidence type="ECO:0000256" key="7">
    <source>
        <dbReference type="SAM" id="Phobius"/>
    </source>
</evidence>
<keyword evidence="6 7" id="KW-0472">Membrane</keyword>
<dbReference type="InterPro" id="IPR027469">
    <property type="entry name" value="Cation_efflux_TMD_sf"/>
</dbReference>
<dbReference type="GO" id="GO:0008324">
    <property type="term" value="F:monoatomic cation transmembrane transporter activity"/>
    <property type="evidence" value="ECO:0007669"/>
    <property type="project" value="InterPro"/>
</dbReference>
<dbReference type="InterPro" id="IPR036837">
    <property type="entry name" value="Cation_efflux_CTD_sf"/>
</dbReference>
<feature type="transmembrane region" description="Helical" evidence="7">
    <location>
        <begin position="82"/>
        <end position="103"/>
    </location>
</feature>
<keyword evidence="5 7" id="KW-1133">Transmembrane helix</keyword>
<dbReference type="PANTHER" id="PTHR43840:SF15">
    <property type="entry name" value="MITOCHONDRIAL METAL TRANSPORTER 1-RELATED"/>
    <property type="match status" value="1"/>
</dbReference>
<dbReference type="InterPro" id="IPR050291">
    <property type="entry name" value="CDF_Transporter"/>
</dbReference>
<dbReference type="Proteomes" id="UP001167831">
    <property type="component" value="Unassembled WGS sequence"/>
</dbReference>
<evidence type="ECO:0000256" key="2">
    <source>
        <dbReference type="ARBA" id="ARBA00008114"/>
    </source>
</evidence>
<dbReference type="EMBL" id="JAUEIE010000001">
    <property type="protein sequence ID" value="MDN0021749.1"/>
    <property type="molecule type" value="Genomic_DNA"/>
</dbReference>
<dbReference type="GO" id="GO:0016020">
    <property type="term" value="C:membrane"/>
    <property type="evidence" value="ECO:0007669"/>
    <property type="project" value="UniProtKB-SubCell"/>
</dbReference>
<dbReference type="Gene3D" id="3.30.70.1350">
    <property type="entry name" value="Cation efflux protein, cytoplasmic domain"/>
    <property type="match status" value="1"/>
</dbReference>
<dbReference type="InterPro" id="IPR058533">
    <property type="entry name" value="Cation_efflux_TM"/>
</dbReference>
<evidence type="ECO:0000259" key="9">
    <source>
        <dbReference type="Pfam" id="PF16916"/>
    </source>
</evidence>
<dbReference type="Pfam" id="PF01545">
    <property type="entry name" value="Cation_efflux"/>
    <property type="match status" value="1"/>
</dbReference>
<comment type="caution">
    <text evidence="11">The sequence shown here is derived from an EMBL/GenBank/DDBJ whole genome shotgun (WGS) entry which is preliminary data.</text>
</comment>
<evidence type="ECO:0000256" key="1">
    <source>
        <dbReference type="ARBA" id="ARBA00004141"/>
    </source>
</evidence>
<organism evidence="11 13">
    <name type="scientific">Leyella lascolaii</name>
    <dbReference type="NCBI Taxonomy" id="1776379"/>
    <lineage>
        <taxon>Bacteria</taxon>
        <taxon>Pseudomonadati</taxon>
        <taxon>Bacteroidota</taxon>
        <taxon>Bacteroidia</taxon>
        <taxon>Bacteroidales</taxon>
        <taxon>Prevotellaceae</taxon>
        <taxon>Leyella</taxon>
    </lineage>
</organism>
<evidence type="ECO:0000256" key="6">
    <source>
        <dbReference type="ARBA" id="ARBA00023136"/>
    </source>
</evidence>
<gene>
    <name evidence="10" type="ORF">QVN81_01735</name>
    <name evidence="11" type="ORF">QVN84_01725</name>
</gene>
<sequence length="316" mass="33832">MKTDEREREIYRVTLLGGLANVVLLVFKFVAGVLGGSAAMIADAAHSLSDFLTDIVVVVFVRLSSKPQDYSHDYGHGKYETLATAIIGAVLFATGAMICVGGVKSVIGFFKGEDIGTPGVIALVAALVSIIVKESAYRFTVRAGREAGSQVLIANAWHHRSDALSSVGTAIGIGGAIILGSGWAVLDPIAAVVVGLLIIRSAYRLVREATGELLEESLPGSVEDEITDIATDEPQVSGIHNLRTRRIGSLYAIEMHVRMPGGLSLYEAHEHATNIERRLRGRFGSHTYVNIHVEPLKEGGEYHDPSVHPDLSLNDN</sequence>
<evidence type="ECO:0000256" key="3">
    <source>
        <dbReference type="ARBA" id="ARBA00022448"/>
    </source>
</evidence>
<evidence type="ECO:0000313" key="11">
    <source>
        <dbReference type="EMBL" id="MDN0024245.1"/>
    </source>
</evidence>
<dbReference type="EMBL" id="JAUEIF010000001">
    <property type="protein sequence ID" value="MDN0024245.1"/>
    <property type="molecule type" value="Genomic_DNA"/>
</dbReference>
<evidence type="ECO:0000256" key="4">
    <source>
        <dbReference type="ARBA" id="ARBA00022692"/>
    </source>
</evidence>
<evidence type="ECO:0000259" key="8">
    <source>
        <dbReference type="Pfam" id="PF01545"/>
    </source>
</evidence>
<proteinExistence type="inferred from homology"/>
<dbReference type="InterPro" id="IPR027470">
    <property type="entry name" value="Cation_efflux_CTD"/>
</dbReference>
<dbReference type="PANTHER" id="PTHR43840">
    <property type="entry name" value="MITOCHONDRIAL METAL TRANSPORTER 1-RELATED"/>
    <property type="match status" value="1"/>
</dbReference>
<feature type="domain" description="Cation efflux protein transmembrane" evidence="8">
    <location>
        <begin position="16"/>
        <end position="214"/>
    </location>
</feature>
<feature type="domain" description="Cation efflux protein cytoplasmic" evidence="9">
    <location>
        <begin position="219"/>
        <end position="295"/>
    </location>
</feature>
<reference evidence="11" key="1">
    <citation type="submission" date="2023-06" db="EMBL/GenBank/DDBJ databases">
        <authorList>
            <person name="Zeman M."/>
            <person name="Kubasova T."/>
            <person name="Jahodarova E."/>
            <person name="Nykrynova M."/>
            <person name="Rychlik I."/>
        </authorList>
    </citation>
    <scope>NUCLEOTIDE SEQUENCE</scope>
    <source>
        <strain evidence="11">ET15</strain>
        <strain evidence="10">ET37</strain>
    </source>
</reference>
<evidence type="ECO:0000256" key="5">
    <source>
        <dbReference type="ARBA" id="ARBA00022989"/>
    </source>
</evidence>
<keyword evidence="4 7" id="KW-0812">Transmembrane</keyword>
<evidence type="ECO:0000313" key="13">
    <source>
        <dbReference type="Proteomes" id="UP001168478"/>
    </source>
</evidence>
<protein>
    <submittedName>
        <fullName evidence="11">Cation diffusion facilitator family transporter</fullName>
    </submittedName>
</protein>
<dbReference type="NCBIfam" id="TIGR01297">
    <property type="entry name" value="CDF"/>
    <property type="match status" value="1"/>
</dbReference>
<evidence type="ECO:0000313" key="12">
    <source>
        <dbReference type="Proteomes" id="UP001167831"/>
    </source>
</evidence>
<dbReference type="SUPFAM" id="SSF160240">
    <property type="entry name" value="Cation efflux protein cytoplasmic domain-like"/>
    <property type="match status" value="1"/>
</dbReference>
<reference evidence="11" key="2">
    <citation type="submission" date="2023-08" db="EMBL/GenBank/DDBJ databases">
        <title>Identification and characterization of horizontal gene transfer across gut microbiota members of farm animals based on homology search.</title>
        <authorList>
            <person name="Schwarzerova J."/>
            <person name="Nykrynova M."/>
            <person name="Jureckova K."/>
            <person name="Cejkova D."/>
            <person name="Rychlik I."/>
        </authorList>
    </citation>
    <scope>NUCLEOTIDE SEQUENCE</scope>
    <source>
        <strain evidence="11">ET15</strain>
        <strain evidence="10">ET37</strain>
    </source>
</reference>
<dbReference type="RefSeq" id="WP_068856967.1">
    <property type="nucleotide sequence ID" value="NZ_CAUWBX010000016.1"/>
</dbReference>
<dbReference type="InterPro" id="IPR002524">
    <property type="entry name" value="Cation_efflux"/>
</dbReference>
<dbReference type="FunFam" id="1.20.1510.10:FF:000006">
    <property type="entry name" value="Divalent cation efflux transporter"/>
    <property type="match status" value="1"/>
</dbReference>
<keyword evidence="12" id="KW-1185">Reference proteome</keyword>
<accession>A0AAW7JQR5</accession>
<dbReference type="AlphaFoldDB" id="A0AAW7JQR5"/>
<evidence type="ECO:0000313" key="10">
    <source>
        <dbReference type="EMBL" id="MDN0021749.1"/>
    </source>
</evidence>
<comment type="subcellular location">
    <subcellularLocation>
        <location evidence="1">Membrane</location>
        <topology evidence="1">Multi-pass membrane protein</topology>
    </subcellularLocation>
</comment>
<feature type="transmembrane region" description="Helical" evidence="7">
    <location>
        <begin position="12"/>
        <end position="34"/>
    </location>
</feature>